<evidence type="ECO:0000256" key="2">
    <source>
        <dbReference type="ARBA" id="ARBA00022741"/>
    </source>
</evidence>
<dbReference type="Gene3D" id="3.40.50.10420">
    <property type="entry name" value="NagB/RpiA/CoA transferase-like"/>
    <property type="match status" value="1"/>
</dbReference>
<keyword evidence="6" id="KW-0436">Ligase</keyword>
<proteinExistence type="inferred from homology"/>
<protein>
    <recommendedName>
        <fullName evidence="5">5-formyltetrahydrofolate cyclo-ligase</fullName>
        <ecNumber evidence="5">6.3.3.2</ecNumber>
    </recommendedName>
</protein>
<dbReference type="GO" id="GO:0035999">
    <property type="term" value="P:tetrahydrofolate interconversion"/>
    <property type="evidence" value="ECO:0007669"/>
    <property type="project" value="TreeGrafter"/>
</dbReference>
<feature type="binding site" evidence="4">
    <location>
        <begin position="15"/>
        <end position="19"/>
    </location>
    <ligand>
        <name>ATP</name>
        <dbReference type="ChEBI" id="CHEBI:30616"/>
    </ligand>
</feature>
<sequence length="213" mass="23160">MLMPSAMTGTVAETKRTLRGTAKFVRGRVAPEDRRHAAESLVRHAATVPLLAVPPENGVAAAYYPIGGEIDSRLLIDWMRQVGWRIALPTVEQASAPLTFREWLPDAVLDEGPFCTRQPPRGAPALIPTVILIPLLAFDTLGYRLGYGGGYYDRTLAALADAGHRAVSVGVAFAVQEIETVPHESWDRRLDMVLTERGVLPLRDAPKPNNGSS</sequence>
<name>A0A212JC94_9PROT</name>
<organism evidence="6">
    <name type="scientific">uncultured Alphaproteobacteria bacterium</name>
    <dbReference type="NCBI Taxonomy" id="91750"/>
    <lineage>
        <taxon>Bacteria</taxon>
        <taxon>Pseudomonadati</taxon>
        <taxon>Pseudomonadota</taxon>
        <taxon>Alphaproteobacteria</taxon>
        <taxon>environmental samples</taxon>
    </lineage>
</organism>
<comment type="cofactor">
    <cofactor evidence="5">
        <name>Mg(2+)</name>
        <dbReference type="ChEBI" id="CHEBI:18420"/>
    </cofactor>
</comment>
<dbReference type="InterPro" id="IPR002698">
    <property type="entry name" value="FTHF_cligase"/>
</dbReference>
<dbReference type="PIRSF" id="PIRSF006806">
    <property type="entry name" value="FTHF_cligase"/>
    <property type="match status" value="1"/>
</dbReference>
<dbReference type="EC" id="6.3.3.2" evidence="5"/>
<dbReference type="InterPro" id="IPR037171">
    <property type="entry name" value="NagB/RpiA_transferase-like"/>
</dbReference>
<keyword evidence="3 4" id="KW-0067">ATP-binding</keyword>
<comment type="similarity">
    <text evidence="1 5">Belongs to the 5-formyltetrahydrofolate cyclo-ligase family.</text>
</comment>
<dbReference type="PANTHER" id="PTHR23407">
    <property type="entry name" value="ATPASE INHIBITOR/5-FORMYLTETRAHYDROFOLATE CYCLO-LIGASE"/>
    <property type="match status" value="1"/>
</dbReference>
<accession>A0A212JC94</accession>
<dbReference type="InterPro" id="IPR024185">
    <property type="entry name" value="FTHF_cligase-like_sf"/>
</dbReference>
<keyword evidence="2 4" id="KW-0547">Nucleotide-binding</keyword>
<evidence type="ECO:0000256" key="5">
    <source>
        <dbReference type="RuleBase" id="RU361279"/>
    </source>
</evidence>
<evidence type="ECO:0000256" key="1">
    <source>
        <dbReference type="ARBA" id="ARBA00010638"/>
    </source>
</evidence>
<dbReference type="GO" id="GO:0046872">
    <property type="term" value="F:metal ion binding"/>
    <property type="evidence" value="ECO:0007669"/>
    <property type="project" value="UniProtKB-KW"/>
</dbReference>
<feature type="binding site" evidence="4">
    <location>
        <position position="69"/>
    </location>
    <ligand>
        <name>substrate</name>
    </ligand>
</feature>
<dbReference type="AlphaFoldDB" id="A0A212JC94"/>
<reference evidence="6" key="1">
    <citation type="submission" date="2016-04" db="EMBL/GenBank/DDBJ databases">
        <authorList>
            <person name="Evans L.H."/>
            <person name="Alamgir A."/>
            <person name="Owens N."/>
            <person name="Weber N.D."/>
            <person name="Virtaneva K."/>
            <person name="Barbian K."/>
            <person name="Babar A."/>
            <person name="Rosenke K."/>
        </authorList>
    </citation>
    <scope>NUCLEOTIDE SEQUENCE</scope>
    <source>
        <strain evidence="6">86</strain>
    </source>
</reference>
<keyword evidence="5" id="KW-0460">Magnesium</keyword>
<evidence type="ECO:0000313" key="6">
    <source>
        <dbReference type="EMBL" id="SBV97083.1"/>
    </source>
</evidence>
<dbReference type="PANTHER" id="PTHR23407:SF1">
    <property type="entry name" value="5-FORMYLTETRAHYDROFOLATE CYCLO-LIGASE"/>
    <property type="match status" value="1"/>
</dbReference>
<keyword evidence="5" id="KW-0479">Metal-binding</keyword>
<evidence type="ECO:0000256" key="3">
    <source>
        <dbReference type="ARBA" id="ARBA00022840"/>
    </source>
</evidence>
<dbReference type="GO" id="GO:0005524">
    <property type="term" value="F:ATP binding"/>
    <property type="evidence" value="ECO:0007669"/>
    <property type="project" value="UniProtKB-KW"/>
</dbReference>
<dbReference type="EMBL" id="FLUO01000001">
    <property type="protein sequence ID" value="SBV97083.1"/>
    <property type="molecule type" value="Genomic_DNA"/>
</dbReference>
<dbReference type="NCBIfam" id="TIGR02727">
    <property type="entry name" value="MTHFS_bact"/>
    <property type="match status" value="1"/>
</dbReference>
<dbReference type="GO" id="GO:0030272">
    <property type="term" value="F:5-formyltetrahydrofolate cyclo-ligase activity"/>
    <property type="evidence" value="ECO:0007669"/>
    <property type="project" value="UniProtKB-EC"/>
</dbReference>
<evidence type="ECO:0000256" key="4">
    <source>
        <dbReference type="PIRSR" id="PIRSR006806-1"/>
    </source>
</evidence>
<gene>
    <name evidence="6" type="ORF">KL86APRO_10841</name>
</gene>
<feature type="binding site" evidence="4">
    <location>
        <begin position="144"/>
        <end position="152"/>
    </location>
    <ligand>
        <name>ATP</name>
        <dbReference type="ChEBI" id="CHEBI:30616"/>
    </ligand>
</feature>
<dbReference type="Pfam" id="PF01812">
    <property type="entry name" value="5-FTHF_cyc-lig"/>
    <property type="match status" value="1"/>
</dbReference>
<dbReference type="SUPFAM" id="SSF100950">
    <property type="entry name" value="NagB/RpiA/CoA transferase-like"/>
    <property type="match status" value="1"/>
</dbReference>
<comment type="catalytic activity">
    <reaction evidence="5">
        <text>(6S)-5-formyl-5,6,7,8-tetrahydrofolate + ATP = (6R)-5,10-methenyltetrahydrofolate + ADP + phosphate</text>
        <dbReference type="Rhea" id="RHEA:10488"/>
        <dbReference type="ChEBI" id="CHEBI:30616"/>
        <dbReference type="ChEBI" id="CHEBI:43474"/>
        <dbReference type="ChEBI" id="CHEBI:57455"/>
        <dbReference type="ChEBI" id="CHEBI:57457"/>
        <dbReference type="ChEBI" id="CHEBI:456216"/>
        <dbReference type="EC" id="6.3.3.2"/>
    </reaction>
</comment>
<dbReference type="GO" id="GO:0009396">
    <property type="term" value="P:folic acid-containing compound biosynthetic process"/>
    <property type="evidence" value="ECO:0007669"/>
    <property type="project" value="TreeGrafter"/>
</dbReference>